<dbReference type="AlphaFoldDB" id="A0A1M2VJ39"/>
<feature type="region of interest" description="Disordered" evidence="1">
    <location>
        <begin position="268"/>
        <end position="332"/>
    </location>
</feature>
<feature type="compositionally biased region" description="Acidic residues" evidence="1">
    <location>
        <begin position="211"/>
        <end position="227"/>
    </location>
</feature>
<feature type="region of interest" description="Disordered" evidence="1">
    <location>
        <begin position="211"/>
        <end position="251"/>
    </location>
</feature>
<evidence type="ECO:0000313" key="3">
    <source>
        <dbReference type="Proteomes" id="UP000184267"/>
    </source>
</evidence>
<sequence length="432" mass="48723">MPGTFCAFNILYNPLMKYFVERIYPIPKPKYLPEAIYASASLASSTLQEQMRFERDADTFSRLISIIRQTTARHTDLMLSYKQQDPKILEEIKREILERCPTLEIMYPDGWPITSYLRVALKKRRSIDSDRNNSKSLRAERMMRPHASEKMRAGPRNKHYLKCEPASTEIQSNNPTKVSSPRANSRPRRFLRRSARLKRLRRNEVIEIVDTLEDEDEDEEEYNEDDGSSSGSEKQGDSEYEAGEASSGSDVKVEDIPVVAYYGCVSDDASTTRVPPQAHARDSESDSYTTVLSDASPPSSSSVGCASSLLSEPPSTRATQTPEETSNAAMETRRQPLVANSAVVAIPLPPTIVQCTTVQHFLLARSFPLVDAERIALLFASLGITEEAYLRMFARLPSRYREAWLSEMREKGLLSEIQTWSIIDMLDALAAD</sequence>
<protein>
    <submittedName>
        <fullName evidence="2">Uncharacterized protein</fullName>
    </submittedName>
</protein>
<evidence type="ECO:0000256" key="1">
    <source>
        <dbReference type="SAM" id="MobiDB-lite"/>
    </source>
</evidence>
<feature type="compositionally biased region" description="Polar residues" evidence="1">
    <location>
        <begin position="313"/>
        <end position="329"/>
    </location>
</feature>
<proteinExistence type="predicted"/>
<dbReference type="OrthoDB" id="2756661at2759"/>
<feature type="compositionally biased region" description="Polar residues" evidence="1">
    <location>
        <begin position="168"/>
        <end position="179"/>
    </location>
</feature>
<feature type="compositionally biased region" description="Low complexity" evidence="1">
    <location>
        <begin position="291"/>
        <end position="311"/>
    </location>
</feature>
<organism evidence="2 3">
    <name type="scientific">Trametes pubescens</name>
    <name type="common">White-rot fungus</name>
    <dbReference type="NCBI Taxonomy" id="154538"/>
    <lineage>
        <taxon>Eukaryota</taxon>
        <taxon>Fungi</taxon>
        <taxon>Dikarya</taxon>
        <taxon>Basidiomycota</taxon>
        <taxon>Agaricomycotina</taxon>
        <taxon>Agaricomycetes</taxon>
        <taxon>Polyporales</taxon>
        <taxon>Polyporaceae</taxon>
        <taxon>Trametes</taxon>
    </lineage>
</organism>
<keyword evidence="3" id="KW-1185">Reference proteome</keyword>
<gene>
    <name evidence="2" type="ORF">TRAPUB_1552</name>
</gene>
<accession>A0A1M2VJ39</accession>
<feature type="region of interest" description="Disordered" evidence="1">
    <location>
        <begin position="128"/>
        <end position="190"/>
    </location>
</feature>
<name>A0A1M2VJ39_TRAPU</name>
<comment type="caution">
    <text evidence="2">The sequence shown here is derived from an EMBL/GenBank/DDBJ whole genome shotgun (WGS) entry which is preliminary data.</text>
</comment>
<feature type="compositionally biased region" description="Basic and acidic residues" evidence="1">
    <location>
        <begin position="128"/>
        <end position="152"/>
    </location>
</feature>
<dbReference type="Proteomes" id="UP000184267">
    <property type="component" value="Unassembled WGS sequence"/>
</dbReference>
<dbReference type="EMBL" id="MNAD01001167">
    <property type="protein sequence ID" value="OJT07582.1"/>
    <property type="molecule type" value="Genomic_DNA"/>
</dbReference>
<dbReference type="OMA" id="GWPITSY"/>
<reference evidence="2 3" key="1">
    <citation type="submission" date="2016-10" db="EMBL/GenBank/DDBJ databases">
        <title>Genome sequence of the basidiomycete white-rot fungus Trametes pubescens.</title>
        <authorList>
            <person name="Makela M.R."/>
            <person name="Granchi Z."/>
            <person name="Peng M."/>
            <person name="De Vries R.P."/>
            <person name="Grigoriev I."/>
            <person name="Riley R."/>
            <person name="Hilden K."/>
        </authorList>
    </citation>
    <scope>NUCLEOTIDE SEQUENCE [LARGE SCALE GENOMIC DNA]</scope>
    <source>
        <strain evidence="2 3">FBCC735</strain>
    </source>
</reference>
<evidence type="ECO:0000313" key="2">
    <source>
        <dbReference type="EMBL" id="OJT07582.1"/>
    </source>
</evidence>